<proteinExistence type="predicted"/>
<evidence type="ECO:0000313" key="2">
    <source>
        <dbReference type="Proteomes" id="UP001153678"/>
    </source>
</evidence>
<protein>
    <submittedName>
        <fullName evidence="1">18492_t:CDS:1</fullName>
    </submittedName>
</protein>
<comment type="caution">
    <text evidence="1">The sequence shown here is derived from an EMBL/GenBank/DDBJ whole genome shotgun (WGS) entry which is preliminary data.</text>
</comment>
<dbReference type="Proteomes" id="UP001153678">
    <property type="component" value="Unassembled WGS sequence"/>
</dbReference>
<dbReference type="AlphaFoldDB" id="A0A9W4SDY5"/>
<keyword evidence="2" id="KW-1185">Reference proteome</keyword>
<name>A0A9W4SDY5_9GLOM</name>
<reference evidence="1" key="1">
    <citation type="submission" date="2022-08" db="EMBL/GenBank/DDBJ databases">
        <authorList>
            <person name="Kallberg Y."/>
            <person name="Tangrot J."/>
            <person name="Rosling A."/>
        </authorList>
    </citation>
    <scope>NUCLEOTIDE SEQUENCE</scope>
    <source>
        <strain evidence="1">Wild A</strain>
    </source>
</reference>
<sequence>MTSTAVVAGAVLGPIAISGVVAALGIGEAGFVAGSIAASMSLPIGAAAYAAESNPEGLKELENYVSIKNEDKDSKDGCLHVKVIFEMKHQLLDSNMNDKLKSFLRGFELARQVLKDTIKNFEFLVNIDDEKCLEGSNFLHKLLMVTYGNEHVTLEQKTYFLKKDYIFFSRGIVDIILLL</sequence>
<dbReference type="EMBL" id="CAMKVN010000180">
    <property type="protein sequence ID" value="CAI2164817.1"/>
    <property type="molecule type" value="Genomic_DNA"/>
</dbReference>
<evidence type="ECO:0000313" key="1">
    <source>
        <dbReference type="EMBL" id="CAI2164817.1"/>
    </source>
</evidence>
<gene>
    <name evidence="1" type="ORF">FWILDA_LOCUS1757</name>
</gene>
<accession>A0A9W4SDY5</accession>
<dbReference type="OrthoDB" id="10459423at2759"/>
<organism evidence="1 2">
    <name type="scientific">Funneliformis geosporum</name>
    <dbReference type="NCBI Taxonomy" id="1117311"/>
    <lineage>
        <taxon>Eukaryota</taxon>
        <taxon>Fungi</taxon>
        <taxon>Fungi incertae sedis</taxon>
        <taxon>Mucoromycota</taxon>
        <taxon>Glomeromycotina</taxon>
        <taxon>Glomeromycetes</taxon>
        <taxon>Glomerales</taxon>
        <taxon>Glomeraceae</taxon>
        <taxon>Funneliformis</taxon>
    </lineage>
</organism>